<gene>
    <name evidence="1" type="ORF">SAMN05444695_10912</name>
</gene>
<evidence type="ECO:0000313" key="1">
    <source>
        <dbReference type="EMBL" id="SDI59269.1"/>
    </source>
</evidence>
<dbReference type="EMBL" id="FNDN01000009">
    <property type="protein sequence ID" value="SDI59269.1"/>
    <property type="molecule type" value="Genomic_DNA"/>
</dbReference>
<organism evidence="1 2">
    <name type="scientific">Rhodococcus triatomae</name>
    <dbReference type="NCBI Taxonomy" id="300028"/>
    <lineage>
        <taxon>Bacteria</taxon>
        <taxon>Bacillati</taxon>
        <taxon>Actinomycetota</taxon>
        <taxon>Actinomycetes</taxon>
        <taxon>Mycobacteriales</taxon>
        <taxon>Nocardiaceae</taxon>
        <taxon>Rhodococcus</taxon>
    </lineage>
</organism>
<name>A0A1G8LUA1_9NOCA</name>
<protein>
    <recommendedName>
        <fullName evidence="3">ATP synthase protein I</fullName>
    </recommendedName>
</protein>
<evidence type="ECO:0008006" key="3">
    <source>
        <dbReference type="Google" id="ProtNLM"/>
    </source>
</evidence>
<keyword evidence="2" id="KW-1185">Reference proteome</keyword>
<dbReference type="AlphaFoldDB" id="A0A1G8LUA1"/>
<sequence length="188" mass="19176">MELARCGCDREQGRIGHPLRWGIVTSPDPDFALSTSVPGGSTAALRRAVLYGALGLVVLAVVGVVVGWLAAGLPGVWGALLGAGIGGGFVLVTAVTVLATAKLPPLTAAAVLLGSWLLKMAIALIVLGVLNPLDFYSRPTLVAVMVGALVLVLGAETWGVLKSKMLYVEPATPQRGADPEEPNSSDGS</sequence>
<accession>A0A1G8LUA1</accession>
<proteinExistence type="predicted"/>
<reference evidence="1 2" key="1">
    <citation type="submission" date="2016-10" db="EMBL/GenBank/DDBJ databases">
        <authorList>
            <person name="de Groot N.N."/>
        </authorList>
    </citation>
    <scope>NUCLEOTIDE SEQUENCE [LARGE SCALE GENOMIC DNA]</scope>
    <source>
        <strain evidence="1 2">DSM 44892</strain>
    </source>
</reference>
<dbReference type="Proteomes" id="UP000183263">
    <property type="component" value="Unassembled WGS sequence"/>
</dbReference>
<evidence type="ECO:0000313" key="2">
    <source>
        <dbReference type="Proteomes" id="UP000183263"/>
    </source>
</evidence>